<name>A0AAV6HY68_9ERIC</name>
<comment type="caution">
    <text evidence="2">The sequence shown here is derived from an EMBL/GenBank/DDBJ whole genome shotgun (WGS) entry which is preliminary data.</text>
</comment>
<feature type="region of interest" description="Disordered" evidence="1">
    <location>
        <begin position="74"/>
        <end position="104"/>
    </location>
</feature>
<reference evidence="2" key="1">
    <citation type="submission" date="2020-08" db="EMBL/GenBank/DDBJ databases">
        <title>Plant Genome Project.</title>
        <authorList>
            <person name="Zhang R.-G."/>
        </authorList>
    </citation>
    <scope>NUCLEOTIDE SEQUENCE</scope>
    <source>
        <strain evidence="2">WSP0</strain>
        <tissue evidence="2">Leaf</tissue>
    </source>
</reference>
<sequence length="104" mass="11824">MHSLVLSEWGFLRKSSRRPKSIKSYVFEATSGEEGDEIDMARFRMRPQENHDVEGSSKILTRFGSVAREIKAKQSQLDVEESGQKRTRSGSVAQEIKAKQYGMT</sequence>
<evidence type="ECO:0000313" key="2">
    <source>
        <dbReference type="EMBL" id="KAG5520450.1"/>
    </source>
</evidence>
<evidence type="ECO:0000256" key="1">
    <source>
        <dbReference type="SAM" id="MobiDB-lite"/>
    </source>
</evidence>
<dbReference type="AlphaFoldDB" id="A0AAV6HY68"/>
<organism evidence="2 3">
    <name type="scientific">Rhododendron griersonianum</name>
    <dbReference type="NCBI Taxonomy" id="479676"/>
    <lineage>
        <taxon>Eukaryota</taxon>
        <taxon>Viridiplantae</taxon>
        <taxon>Streptophyta</taxon>
        <taxon>Embryophyta</taxon>
        <taxon>Tracheophyta</taxon>
        <taxon>Spermatophyta</taxon>
        <taxon>Magnoliopsida</taxon>
        <taxon>eudicotyledons</taxon>
        <taxon>Gunneridae</taxon>
        <taxon>Pentapetalae</taxon>
        <taxon>asterids</taxon>
        <taxon>Ericales</taxon>
        <taxon>Ericaceae</taxon>
        <taxon>Ericoideae</taxon>
        <taxon>Rhodoreae</taxon>
        <taxon>Rhododendron</taxon>
    </lineage>
</organism>
<accession>A0AAV6HY68</accession>
<dbReference type="Proteomes" id="UP000823749">
    <property type="component" value="Chromosome 12"/>
</dbReference>
<evidence type="ECO:0000313" key="3">
    <source>
        <dbReference type="Proteomes" id="UP000823749"/>
    </source>
</evidence>
<dbReference type="EMBL" id="JACTNZ010000012">
    <property type="protein sequence ID" value="KAG5520450.1"/>
    <property type="molecule type" value="Genomic_DNA"/>
</dbReference>
<keyword evidence="3" id="KW-1185">Reference proteome</keyword>
<protein>
    <submittedName>
        <fullName evidence="2">Uncharacterized protein</fullName>
    </submittedName>
</protein>
<gene>
    <name evidence="2" type="ORF">RHGRI_033139</name>
</gene>
<proteinExistence type="predicted"/>